<sequence>TLVVYCLKTREQAVGASVSCQMLIWETVVGGTDNRLCGTSGGQRELYRSGVLVRERVLLRAILRSGVVLKSPEDQNIRSNLT</sequence>
<accession>A0AA38LDS7</accession>
<name>A0AA38LDS7_TAXCH</name>
<dbReference type="Proteomes" id="UP000824469">
    <property type="component" value="Unassembled WGS sequence"/>
</dbReference>
<reference evidence="1 2" key="1">
    <citation type="journal article" date="2021" name="Nat. Plants">
        <title>The Taxus genome provides insights into paclitaxel biosynthesis.</title>
        <authorList>
            <person name="Xiong X."/>
            <person name="Gou J."/>
            <person name="Liao Q."/>
            <person name="Li Y."/>
            <person name="Zhou Q."/>
            <person name="Bi G."/>
            <person name="Li C."/>
            <person name="Du R."/>
            <person name="Wang X."/>
            <person name="Sun T."/>
            <person name="Guo L."/>
            <person name="Liang H."/>
            <person name="Lu P."/>
            <person name="Wu Y."/>
            <person name="Zhang Z."/>
            <person name="Ro D.K."/>
            <person name="Shang Y."/>
            <person name="Huang S."/>
            <person name="Yan J."/>
        </authorList>
    </citation>
    <scope>NUCLEOTIDE SEQUENCE [LARGE SCALE GENOMIC DNA]</scope>
    <source>
        <strain evidence="1">Ta-2019</strain>
    </source>
</reference>
<evidence type="ECO:0000313" key="1">
    <source>
        <dbReference type="EMBL" id="KAH9318035.1"/>
    </source>
</evidence>
<dbReference type="EMBL" id="JAHRHJ020000004">
    <property type="protein sequence ID" value="KAH9318035.1"/>
    <property type="molecule type" value="Genomic_DNA"/>
</dbReference>
<dbReference type="AlphaFoldDB" id="A0AA38LDS7"/>
<proteinExistence type="predicted"/>
<keyword evidence="2" id="KW-1185">Reference proteome</keyword>
<feature type="non-terminal residue" evidence="1">
    <location>
        <position position="1"/>
    </location>
</feature>
<evidence type="ECO:0000313" key="2">
    <source>
        <dbReference type="Proteomes" id="UP000824469"/>
    </source>
</evidence>
<feature type="non-terminal residue" evidence="1">
    <location>
        <position position="82"/>
    </location>
</feature>
<gene>
    <name evidence="1" type="ORF">KI387_019804</name>
</gene>
<comment type="caution">
    <text evidence="1">The sequence shown here is derived from an EMBL/GenBank/DDBJ whole genome shotgun (WGS) entry which is preliminary data.</text>
</comment>
<organism evidence="1 2">
    <name type="scientific">Taxus chinensis</name>
    <name type="common">Chinese yew</name>
    <name type="synonym">Taxus wallichiana var. chinensis</name>
    <dbReference type="NCBI Taxonomy" id="29808"/>
    <lineage>
        <taxon>Eukaryota</taxon>
        <taxon>Viridiplantae</taxon>
        <taxon>Streptophyta</taxon>
        <taxon>Embryophyta</taxon>
        <taxon>Tracheophyta</taxon>
        <taxon>Spermatophyta</taxon>
        <taxon>Pinopsida</taxon>
        <taxon>Pinidae</taxon>
        <taxon>Conifers II</taxon>
        <taxon>Cupressales</taxon>
        <taxon>Taxaceae</taxon>
        <taxon>Taxus</taxon>
    </lineage>
</organism>
<protein>
    <submittedName>
        <fullName evidence="1">Uncharacterized protein</fullName>
    </submittedName>
</protein>